<proteinExistence type="predicted"/>
<feature type="compositionally biased region" description="Basic and acidic residues" evidence="1">
    <location>
        <begin position="97"/>
        <end position="120"/>
    </location>
</feature>
<dbReference type="AlphaFoldDB" id="A0A645A0G1"/>
<sequence>MAIGNITVGTLAITRVDRNAIEVEVIAIADGGTFLVRNRAGKEFKARRLDPMPVETLQIKRLSLMAAAIRVLQGQPKGGSAQYPRDRKTGSRTGILDADRSENARTDALRRNLPRDRHEGASPNRQEQAEGQF</sequence>
<organism evidence="2">
    <name type="scientific">bioreactor metagenome</name>
    <dbReference type="NCBI Taxonomy" id="1076179"/>
    <lineage>
        <taxon>unclassified sequences</taxon>
        <taxon>metagenomes</taxon>
        <taxon>ecological metagenomes</taxon>
    </lineage>
</organism>
<name>A0A645A0G1_9ZZZZ</name>
<evidence type="ECO:0000256" key="1">
    <source>
        <dbReference type="SAM" id="MobiDB-lite"/>
    </source>
</evidence>
<feature type="region of interest" description="Disordered" evidence="1">
    <location>
        <begin position="75"/>
        <end position="133"/>
    </location>
</feature>
<comment type="caution">
    <text evidence="2">The sequence shown here is derived from an EMBL/GenBank/DDBJ whole genome shotgun (WGS) entry which is preliminary data.</text>
</comment>
<feature type="compositionally biased region" description="Polar residues" evidence="1">
    <location>
        <begin position="123"/>
        <end position="133"/>
    </location>
</feature>
<gene>
    <name evidence="2" type="ORF">SDC9_91021</name>
</gene>
<dbReference type="EMBL" id="VSSQ01010438">
    <property type="protein sequence ID" value="MPM44343.1"/>
    <property type="molecule type" value="Genomic_DNA"/>
</dbReference>
<protein>
    <submittedName>
        <fullName evidence="2">Uncharacterized protein</fullName>
    </submittedName>
</protein>
<evidence type="ECO:0000313" key="2">
    <source>
        <dbReference type="EMBL" id="MPM44343.1"/>
    </source>
</evidence>
<accession>A0A645A0G1</accession>
<reference evidence="2" key="1">
    <citation type="submission" date="2019-08" db="EMBL/GenBank/DDBJ databases">
        <authorList>
            <person name="Kucharzyk K."/>
            <person name="Murdoch R.W."/>
            <person name="Higgins S."/>
            <person name="Loffler F."/>
        </authorList>
    </citation>
    <scope>NUCLEOTIDE SEQUENCE</scope>
</reference>